<dbReference type="Proteomes" id="UP000005709">
    <property type="component" value="Unassembled WGS sequence"/>
</dbReference>
<dbReference type="AlphaFoldDB" id="C8PGL7"/>
<organism evidence="1 2">
    <name type="scientific">Campylobacter gracilis RM3268</name>
    <dbReference type="NCBI Taxonomy" id="553220"/>
    <lineage>
        <taxon>Bacteria</taxon>
        <taxon>Pseudomonadati</taxon>
        <taxon>Campylobacterota</taxon>
        <taxon>Epsilonproteobacteria</taxon>
        <taxon>Campylobacterales</taxon>
        <taxon>Campylobacteraceae</taxon>
        <taxon>Campylobacter</taxon>
    </lineage>
</organism>
<evidence type="ECO:0000313" key="2">
    <source>
        <dbReference type="Proteomes" id="UP000005709"/>
    </source>
</evidence>
<sequence>MLLVSCYKECASSARLWQSTATAVNFKELILFFVTKFRVKFHTLPNFSRLISSR</sequence>
<comment type="caution">
    <text evidence="1">The sequence shown here is derived from an EMBL/GenBank/DDBJ whole genome shotgun (WGS) entry which is preliminary data.</text>
</comment>
<proteinExistence type="predicted"/>
<reference evidence="1 2" key="1">
    <citation type="submission" date="2009-07" db="EMBL/GenBank/DDBJ databases">
        <authorList>
            <person name="Madupu R."/>
            <person name="Sebastian Y."/>
            <person name="Durkin A.S."/>
            <person name="Torralba M."/>
            <person name="Methe B."/>
            <person name="Sutton G.G."/>
            <person name="Strausberg R.L."/>
            <person name="Nelson K.E."/>
        </authorList>
    </citation>
    <scope>NUCLEOTIDE SEQUENCE [LARGE SCALE GENOMIC DNA]</scope>
    <source>
        <strain evidence="1 2">RM3268</strain>
    </source>
</reference>
<evidence type="ECO:0000313" key="1">
    <source>
        <dbReference type="EMBL" id="EEV18255.1"/>
    </source>
</evidence>
<keyword evidence="2" id="KW-1185">Reference proteome</keyword>
<dbReference type="EMBL" id="ACYG01000019">
    <property type="protein sequence ID" value="EEV18255.1"/>
    <property type="molecule type" value="Genomic_DNA"/>
</dbReference>
<accession>C8PGL7</accession>
<gene>
    <name evidence="1" type="ORF">CAMGR0001_1011</name>
</gene>
<protein>
    <submittedName>
        <fullName evidence="1">Uncharacterized protein</fullName>
    </submittedName>
</protein>
<name>C8PGL7_9BACT</name>